<sequence length="65" mass="7283">MLIEKILNHISNWGKVWFGLIFLGSIFNATFEKISLLSDMPYISVFAFGSGALIGFLAKMRGAWL</sequence>
<evidence type="ECO:0000313" key="2">
    <source>
        <dbReference type="EMBL" id="EKO36893.1"/>
    </source>
</evidence>
<evidence type="ECO:0000256" key="1">
    <source>
        <dbReference type="SAM" id="Phobius"/>
    </source>
</evidence>
<feature type="transmembrane region" description="Helical" evidence="1">
    <location>
        <begin position="12"/>
        <end position="29"/>
    </location>
</feature>
<accession>K6H305</accession>
<gene>
    <name evidence="2" type="ORF">B273_1037</name>
</gene>
<protein>
    <submittedName>
        <fullName evidence="2">Uncharacterized protein</fullName>
    </submittedName>
</protein>
<comment type="caution">
    <text evidence="2">The sequence shown here is derived from an EMBL/GenBank/DDBJ whole genome shotgun (WGS) entry which is preliminary data.</text>
</comment>
<dbReference type="EMBL" id="AMWX01000002">
    <property type="protein sequence ID" value="EKO36893.1"/>
    <property type="molecule type" value="Genomic_DNA"/>
</dbReference>
<dbReference type="STRING" id="1208365.B273_1037"/>
<organism evidence="2 3">
    <name type="scientific">SAR86 cluster bacterium SAR86E</name>
    <dbReference type="NCBI Taxonomy" id="1208365"/>
    <lineage>
        <taxon>Bacteria</taxon>
        <taxon>Pseudomonadati</taxon>
        <taxon>Pseudomonadota</taxon>
        <taxon>Gammaproteobacteria</taxon>
        <taxon>SAR86 cluster</taxon>
    </lineage>
</organism>
<evidence type="ECO:0000313" key="3">
    <source>
        <dbReference type="Proteomes" id="UP000010310"/>
    </source>
</evidence>
<keyword evidence="1" id="KW-0812">Transmembrane</keyword>
<reference evidence="2 3" key="1">
    <citation type="submission" date="2012-09" db="EMBL/GenBank/DDBJ databases">
        <authorList>
            <person name="Dupont C.L."/>
            <person name="Rusch D.B."/>
            <person name="Lombardo M.-J."/>
            <person name="Novotny M."/>
            <person name="Yee-Greenbaum J."/>
            <person name="Laskin R."/>
        </authorList>
    </citation>
    <scope>NUCLEOTIDE SEQUENCE [LARGE SCALE GENOMIC DNA]</scope>
    <source>
        <strain evidence="2">SAR86E</strain>
    </source>
</reference>
<name>K6H305_9GAMM</name>
<dbReference type="AlphaFoldDB" id="K6H305"/>
<keyword evidence="3" id="KW-1185">Reference proteome</keyword>
<keyword evidence="1" id="KW-1133">Transmembrane helix</keyword>
<feature type="transmembrane region" description="Helical" evidence="1">
    <location>
        <begin position="41"/>
        <end position="58"/>
    </location>
</feature>
<dbReference type="Proteomes" id="UP000010310">
    <property type="component" value="Unassembled WGS sequence"/>
</dbReference>
<keyword evidence="1" id="KW-0472">Membrane</keyword>
<proteinExistence type="predicted"/>